<evidence type="ECO:0000313" key="1">
    <source>
        <dbReference type="EMBL" id="QTD50297.1"/>
    </source>
</evidence>
<evidence type="ECO:0000313" key="2">
    <source>
        <dbReference type="Proteomes" id="UP000663929"/>
    </source>
</evidence>
<reference evidence="1" key="1">
    <citation type="submission" date="2021-03" db="EMBL/GenBank/DDBJ databases">
        <title>Acanthopleuribacteraceae sp. M133.</title>
        <authorList>
            <person name="Wang G."/>
        </authorList>
    </citation>
    <scope>NUCLEOTIDE SEQUENCE</scope>
    <source>
        <strain evidence="1">M133</strain>
    </source>
</reference>
<dbReference type="Proteomes" id="UP000663929">
    <property type="component" value="Chromosome"/>
</dbReference>
<keyword evidence="2" id="KW-1185">Reference proteome</keyword>
<dbReference type="EMBL" id="CP071793">
    <property type="protein sequence ID" value="QTD50297.1"/>
    <property type="molecule type" value="Genomic_DNA"/>
</dbReference>
<accession>A0A8A4TLE3</accession>
<dbReference type="RefSeq" id="WP_237379927.1">
    <property type="nucleotide sequence ID" value="NZ_CP071793.1"/>
</dbReference>
<proteinExistence type="predicted"/>
<protein>
    <submittedName>
        <fullName evidence="1">Uncharacterized protein</fullName>
    </submittedName>
</protein>
<gene>
    <name evidence="1" type="ORF">J3U87_32330</name>
</gene>
<organism evidence="1 2">
    <name type="scientific">Sulfidibacter corallicola</name>
    <dbReference type="NCBI Taxonomy" id="2818388"/>
    <lineage>
        <taxon>Bacteria</taxon>
        <taxon>Pseudomonadati</taxon>
        <taxon>Acidobacteriota</taxon>
        <taxon>Holophagae</taxon>
        <taxon>Acanthopleuribacterales</taxon>
        <taxon>Acanthopleuribacteraceae</taxon>
        <taxon>Sulfidibacter</taxon>
    </lineage>
</organism>
<name>A0A8A4TLE3_SULCO</name>
<dbReference type="KEGG" id="scor:J3U87_32330"/>
<dbReference type="AlphaFoldDB" id="A0A8A4TLE3"/>
<sequence>MPKKPRIYGGTSKANAGLKKAKKISARENLGTLMRKHRDLEDLLYSYSSRADLVYEDMDFSIEEFSDITGADLEELLEEINEIVKRR</sequence>